<evidence type="ECO:0000256" key="3">
    <source>
        <dbReference type="ARBA" id="ARBA00022827"/>
    </source>
</evidence>
<dbReference type="InterPro" id="IPR036188">
    <property type="entry name" value="FAD/NAD-bd_sf"/>
</dbReference>
<accession>A0A5S4HK60</accession>
<dbReference type="InterPro" id="IPR050641">
    <property type="entry name" value="RIFMO-like"/>
</dbReference>
<keyword evidence="2" id="KW-0285">Flavoprotein</keyword>
<dbReference type="Pfam" id="PF01494">
    <property type="entry name" value="FAD_binding_3"/>
    <property type="match status" value="1"/>
</dbReference>
<dbReference type="Gene3D" id="3.40.30.120">
    <property type="match status" value="1"/>
</dbReference>
<sequence>MAGVGSTAEPVVVAGAGPVGLVAALLLARHGVPSVVLEAAAHRDPAGSRAICFQRDVLDVLDRAGCAERMIARGVTWTTGRTYHRGDELFAVAFPGAGSGEVPPWINISQAEVEAYLRDLAAAEPLVEVRYGHRVRAVRQDGGGVEADAETGAGAATVRGTHLVGADGGHGAVRELLGIGFPGRTFADKFLICDIRAELPFPNERRFFFDPEWNPGRQVLVHQCPDGTWRIDWQVPADHDLAAERASGALDARIRKITGDVPYEIVWATVYRFHERCAEAFGSGRAFLAGDAAHLYAPFGARGLNSGVQDAENLAWKLAFVRHGWAPPELLRSYDLERRAAALENLRVTTRTMEFLVPQTPAQRAHRLESLERARSHPDPRAIIDSGRLAEPYWYLDSPLTTPSGPVDGFPREPGAVRPPVPGVLCPDGPCTVGGERTRLRRLFGTRFVILGPAVVEPPGGIPCDSYALDDIDTEGVLRAALGAGPDTVHVVRPDGHLAAVLPDGDPGAVAAAVRRACGRQ</sequence>
<comment type="caution">
    <text evidence="5">The sequence shown here is derived from an EMBL/GenBank/DDBJ whole genome shotgun (WGS) entry which is preliminary data.</text>
</comment>
<evidence type="ECO:0000259" key="4">
    <source>
        <dbReference type="Pfam" id="PF01494"/>
    </source>
</evidence>
<dbReference type="GO" id="GO:0071949">
    <property type="term" value="F:FAD binding"/>
    <property type="evidence" value="ECO:0007669"/>
    <property type="project" value="InterPro"/>
</dbReference>
<keyword evidence="5" id="KW-0503">Monooxygenase</keyword>
<evidence type="ECO:0000256" key="2">
    <source>
        <dbReference type="ARBA" id="ARBA00022630"/>
    </source>
</evidence>
<dbReference type="RefSeq" id="WP_138635371.1">
    <property type="nucleotide sequence ID" value="NZ_JASWDG010000307.1"/>
</dbReference>
<comment type="cofactor">
    <cofactor evidence="1">
        <name>FAD</name>
        <dbReference type="ChEBI" id="CHEBI:57692"/>
    </cofactor>
</comment>
<keyword evidence="6" id="KW-1185">Reference proteome</keyword>
<reference evidence="5 6" key="1">
    <citation type="submission" date="2019-05" db="EMBL/GenBank/DDBJ databases">
        <title>Draft genome sequence of Actinomadura geliboluensis A8036.</title>
        <authorList>
            <person name="Saricaoglu S."/>
            <person name="Isik K."/>
        </authorList>
    </citation>
    <scope>NUCLEOTIDE SEQUENCE [LARGE SCALE GENOMIC DNA]</scope>
    <source>
        <strain evidence="5 6">A8036</strain>
    </source>
</reference>
<dbReference type="GO" id="GO:0016709">
    <property type="term" value="F:oxidoreductase activity, acting on paired donors, with incorporation or reduction of molecular oxygen, NAD(P)H as one donor, and incorporation of one atom of oxygen"/>
    <property type="evidence" value="ECO:0007669"/>
    <property type="project" value="UniProtKB-ARBA"/>
</dbReference>
<evidence type="ECO:0000256" key="1">
    <source>
        <dbReference type="ARBA" id="ARBA00001974"/>
    </source>
</evidence>
<dbReference type="PANTHER" id="PTHR43004">
    <property type="entry name" value="TRK SYSTEM POTASSIUM UPTAKE PROTEIN"/>
    <property type="match status" value="1"/>
</dbReference>
<dbReference type="Gene3D" id="3.50.50.60">
    <property type="entry name" value="FAD/NAD(P)-binding domain"/>
    <property type="match status" value="1"/>
</dbReference>
<organism evidence="5 6">
    <name type="scientific">Actinomadura geliboluensis</name>
    <dbReference type="NCBI Taxonomy" id="882440"/>
    <lineage>
        <taxon>Bacteria</taxon>
        <taxon>Bacillati</taxon>
        <taxon>Actinomycetota</taxon>
        <taxon>Actinomycetes</taxon>
        <taxon>Streptosporangiales</taxon>
        <taxon>Thermomonosporaceae</taxon>
        <taxon>Actinomadura</taxon>
    </lineage>
</organism>
<gene>
    <name evidence="5" type="ORF">ETD96_06550</name>
</gene>
<feature type="domain" description="FAD-binding" evidence="4">
    <location>
        <begin position="10"/>
        <end position="345"/>
    </location>
</feature>
<protein>
    <submittedName>
        <fullName evidence="5">Pentachlorophenol monooxygenase</fullName>
    </submittedName>
</protein>
<dbReference type="Proteomes" id="UP000305238">
    <property type="component" value="Unassembled WGS sequence"/>
</dbReference>
<dbReference type="PRINTS" id="PR00420">
    <property type="entry name" value="RNGMNOXGNASE"/>
</dbReference>
<dbReference type="PANTHER" id="PTHR43004:SF19">
    <property type="entry name" value="BINDING MONOOXYGENASE, PUTATIVE (JCVI)-RELATED"/>
    <property type="match status" value="1"/>
</dbReference>
<dbReference type="NCBIfam" id="NF006002">
    <property type="entry name" value="PRK08132.1"/>
    <property type="match status" value="1"/>
</dbReference>
<proteinExistence type="predicted"/>
<dbReference type="SUPFAM" id="SSF51905">
    <property type="entry name" value="FAD/NAD(P)-binding domain"/>
    <property type="match status" value="1"/>
</dbReference>
<keyword evidence="5" id="KW-0560">Oxidoreductase</keyword>
<dbReference type="Gene3D" id="3.30.70.2450">
    <property type="match status" value="1"/>
</dbReference>
<evidence type="ECO:0000313" key="6">
    <source>
        <dbReference type="Proteomes" id="UP000305238"/>
    </source>
</evidence>
<keyword evidence="3" id="KW-0274">FAD</keyword>
<dbReference type="OrthoDB" id="8670884at2"/>
<evidence type="ECO:0000313" key="5">
    <source>
        <dbReference type="EMBL" id="TMR41260.1"/>
    </source>
</evidence>
<dbReference type="AlphaFoldDB" id="A0A5S4HK60"/>
<dbReference type="EMBL" id="VCKZ01000027">
    <property type="protein sequence ID" value="TMR41260.1"/>
    <property type="molecule type" value="Genomic_DNA"/>
</dbReference>
<name>A0A5S4HK60_9ACTN</name>
<dbReference type="InterPro" id="IPR002938">
    <property type="entry name" value="FAD-bd"/>
</dbReference>